<dbReference type="InterPro" id="IPR001412">
    <property type="entry name" value="aa-tRNA-synth_I_CS"/>
</dbReference>
<dbReference type="InterPro" id="IPR035684">
    <property type="entry name" value="ArgRS_core"/>
</dbReference>
<dbReference type="RefSeq" id="WP_001086468.1">
    <property type="nucleotide sequence ID" value="NZ_AZNI01000006.1"/>
</dbReference>
<evidence type="ECO:0000256" key="7">
    <source>
        <dbReference type="ARBA" id="ARBA00022840"/>
    </source>
</evidence>
<comment type="similarity">
    <text evidence="2 11 12">Belongs to the class-I aminoacyl-tRNA synthetase family.</text>
</comment>
<sequence length="556" mass="62461">MNSLEQVKGLIKEEIQAAVLKAELATEEQIPNVVLESPKDKTNGDFSTNMAMQLARVAKKAPRMIAEELVANFDKAKASIEKIEIAGPGFINFYMDNSYLTDLIPTIVSAGEAYGETNTGKGEKVQVEFVSANPTGDLHLGHARGAAVGDTLCNLLAKAGYDVSREYYINDAGNQIHNLALSVEARYMQALGLEKEMPEDGYHGADIIGIGKRLAEEFGDRYAKADEKESYEFYREYGLKYELAKLQKDLESFRVKFDVWFSETSLYKNGKIDQALAVLKERDEIFEEDGATWFRSMTYGDDKNRVLIKNDGSYTYLTPDIAYHRDKLERGFDKLINIWGADHHGYIPRMKAAIQALGYDKDTLEVEIIQMVQLYQNGEKMKMSKRTGKAVTLRELMEEVGVDAMRYFFAMRSGDSHLDFDMDLAVSKSNENPVYYAQYAHARVCSILRQGEELGLATGGDVNYKLVTSEKEVELLKKLGEFPAVVADAAQKRLPHRITNYAFELAATLHSFYNAEKVLNQDNLELSKARYELMKAVRTTLQNALAIVGVSAPEKM</sequence>
<keyword evidence="7 11" id="KW-0067">ATP-binding</keyword>
<dbReference type="PANTHER" id="PTHR11956:SF5">
    <property type="entry name" value="ARGININE--TRNA LIGASE, CYTOPLASMIC"/>
    <property type="match status" value="1"/>
</dbReference>
<keyword evidence="8 11" id="KW-0648">Protein biosynthesis</keyword>
<accession>A0A9X0G601</accession>
<name>A0A9X0G601_BACCE</name>
<dbReference type="Pfam" id="PF00750">
    <property type="entry name" value="tRNA-synt_1d"/>
    <property type="match status" value="1"/>
</dbReference>
<dbReference type="InterPro" id="IPR036695">
    <property type="entry name" value="Arg-tRNA-synth_N_sf"/>
</dbReference>
<dbReference type="InterPro" id="IPR014729">
    <property type="entry name" value="Rossmann-like_a/b/a_fold"/>
</dbReference>
<evidence type="ECO:0000256" key="4">
    <source>
        <dbReference type="ARBA" id="ARBA00022490"/>
    </source>
</evidence>
<dbReference type="InterPro" id="IPR008909">
    <property type="entry name" value="DALR_anticod-bd"/>
</dbReference>
<feature type="domain" description="DALR anticodon binding" evidence="13">
    <location>
        <begin position="437"/>
        <end position="556"/>
    </location>
</feature>
<dbReference type="SUPFAM" id="SSF47323">
    <property type="entry name" value="Anticodon-binding domain of a subclass of class I aminoacyl-tRNA synthetases"/>
    <property type="match status" value="1"/>
</dbReference>
<dbReference type="HAMAP" id="MF_00123">
    <property type="entry name" value="Arg_tRNA_synth"/>
    <property type="match status" value="1"/>
</dbReference>
<evidence type="ECO:0000256" key="11">
    <source>
        <dbReference type="HAMAP-Rule" id="MF_00123"/>
    </source>
</evidence>
<evidence type="ECO:0000256" key="9">
    <source>
        <dbReference type="ARBA" id="ARBA00023146"/>
    </source>
</evidence>
<dbReference type="SUPFAM" id="SSF52374">
    <property type="entry name" value="Nucleotidylyl transferase"/>
    <property type="match status" value="1"/>
</dbReference>
<evidence type="ECO:0000256" key="5">
    <source>
        <dbReference type="ARBA" id="ARBA00022598"/>
    </source>
</evidence>
<gene>
    <name evidence="11 15" type="primary">argS</name>
    <name evidence="15" type="ORF">TQ94_18925</name>
</gene>
<dbReference type="GO" id="GO:0004814">
    <property type="term" value="F:arginine-tRNA ligase activity"/>
    <property type="evidence" value="ECO:0007669"/>
    <property type="project" value="UniProtKB-UniRule"/>
</dbReference>
<dbReference type="Gene3D" id="3.40.50.620">
    <property type="entry name" value="HUPs"/>
    <property type="match status" value="1"/>
</dbReference>
<keyword evidence="4 11" id="KW-0963">Cytoplasm</keyword>
<evidence type="ECO:0000256" key="2">
    <source>
        <dbReference type="ARBA" id="ARBA00005594"/>
    </source>
</evidence>
<dbReference type="Gene3D" id="1.10.730.10">
    <property type="entry name" value="Isoleucyl-tRNA Synthetase, Domain 1"/>
    <property type="match status" value="1"/>
</dbReference>
<dbReference type="PRINTS" id="PR01038">
    <property type="entry name" value="TRNASYNTHARG"/>
</dbReference>
<dbReference type="AlphaFoldDB" id="A0A9X0G601"/>
<dbReference type="Proteomes" id="UP000036243">
    <property type="component" value="Unassembled WGS sequence"/>
</dbReference>
<dbReference type="InterPro" id="IPR009080">
    <property type="entry name" value="tRNAsynth_Ia_anticodon-bd"/>
</dbReference>
<comment type="subunit">
    <text evidence="3 11">Monomer.</text>
</comment>
<evidence type="ECO:0000256" key="3">
    <source>
        <dbReference type="ARBA" id="ARBA00011245"/>
    </source>
</evidence>
<dbReference type="InterPro" id="IPR001278">
    <property type="entry name" value="Arg-tRNA-ligase"/>
</dbReference>
<dbReference type="CDD" id="cd00671">
    <property type="entry name" value="ArgRS_core"/>
    <property type="match status" value="1"/>
</dbReference>
<dbReference type="Pfam" id="PF05746">
    <property type="entry name" value="DALR_1"/>
    <property type="match status" value="1"/>
</dbReference>
<dbReference type="GO" id="GO:0005737">
    <property type="term" value="C:cytoplasm"/>
    <property type="evidence" value="ECO:0007669"/>
    <property type="project" value="UniProtKB-SubCell"/>
</dbReference>
<evidence type="ECO:0000259" key="13">
    <source>
        <dbReference type="SMART" id="SM00836"/>
    </source>
</evidence>
<dbReference type="FunFam" id="1.10.730.10:FF:000008">
    <property type="entry name" value="Arginine--tRNA ligase"/>
    <property type="match status" value="1"/>
</dbReference>
<evidence type="ECO:0000256" key="10">
    <source>
        <dbReference type="ARBA" id="ARBA00049339"/>
    </source>
</evidence>
<evidence type="ECO:0000256" key="1">
    <source>
        <dbReference type="ARBA" id="ARBA00004496"/>
    </source>
</evidence>
<dbReference type="FunFam" id="3.30.1360.70:FF:000003">
    <property type="entry name" value="Arginine--tRNA ligase"/>
    <property type="match status" value="1"/>
</dbReference>
<dbReference type="FunFam" id="3.40.50.620:FF:000062">
    <property type="entry name" value="Arginine--tRNA ligase"/>
    <property type="match status" value="1"/>
</dbReference>
<evidence type="ECO:0000313" key="15">
    <source>
        <dbReference type="EMBL" id="KMP15850.1"/>
    </source>
</evidence>
<dbReference type="SMART" id="SM00836">
    <property type="entry name" value="DALR_1"/>
    <property type="match status" value="1"/>
</dbReference>
<evidence type="ECO:0000256" key="8">
    <source>
        <dbReference type="ARBA" id="ARBA00022917"/>
    </source>
</evidence>
<dbReference type="EC" id="6.1.1.19" evidence="11"/>
<proteinExistence type="inferred from homology"/>
<organism evidence="15 16">
    <name type="scientific">Bacillus cereus</name>
    <dbReference type="NCBI Taxonomy" id="1396"/>
    <lineage>
        <taxon>Bacteria</taxon>
        <taxon>Bacillati</taxon>
        <taxon>Bacillota</taxon>
        <taxon>Bacilli</taxon>
        <taxon>Bacillales</taxon>
        <taxon>Bacillaceae</taxon>
        <taxon>Bacillus</taxon>
        <taxon>Bacillus cereus group</taxon>
    </lineage>
</organism>
<dbReference type="PANTHER" id="PTHR11956">
    <property type="entry name" value="ARGINYL-TRNA SYNTHETASE"/>
    <property type="match status" value="1"/>
</dbReference>
<protein>
    <recommendedName>
        <fullName evidence="11">Arginine--tRNA ligase</fullName>
        <ecNumber evidence="11">6.1.1.19</ecNumber>
    </recommendedName>
    <alternativeName>
        <fullName evidence="11">Arginyl-tRNA synthetase</fullName>
        <shortName evidence="11">ArgRS</shortName>
    </alternativeName>
</protein>
<dbReference type="SMART" id="SM01016">
    <property type="entry name" value="Arg_tRNA_synt_N"/>
    <property type="match status" value="1"/>
</dbReference>
<comment type="catalytic activity">
    <reaction evidence="10 11">
        <text>tRNA(Arg) + L-arginine + ATP = L-arginyl-tRNA(Arg) + AMP + diphosphate</text>
        <dbReference type="Rhea" id="RHEA:20301"/>
        <dbReference type="Rhea" id="RHEA-COMP:9658"/>
        <dbReference type="Rhea" id="RHEA-COMP:9673"/>
        <dbReference type="ChEBI" id="CHEBI:30616"/>
        <dbReference type="ChEBI" id="CHEBI:32682"/>
        <dbReference type="ChEBI" id="CHEBI:33019"/>
        <dbReference type="ChEBI" id="CHEBI:78442"/>
        <dbReference type="ChEBI" id="CHEBI:78513"/>
        <dbReference type="ChEBI" id="CHEBI:456215"/>
        <dbReference type="EC" id="6.1.1.19"/>
    </reaction>
</comment>
<dbReference type="GO" id="GO:0006420">
    <property type="term" value="P:arginyl-tRNA aminoacylation"/>
    <property type="evidence" value="ECO:0007669"/>
    <property type="project" value="UniProtKB-UniRule"/>
</dbReference>
<keyword evidence="5 11" id="KW-0436">Ligase</keyword>
<feature type="domain" description="Arginyl tRNA synthetase N-terminal" evidence="14">
    <location>
        <begin position="5"/>
        <end position="95"/>
    </location>
</feature>
<dbReference type="Gene3D" id="3.30.1360.70">
    <property type="entry name" value="Arginyl tRNA synthetase N-terminal domain"/>
    <property type="match status" value="1"/>
</dbReference>
<evidence type="ECO:0000259" key="14">
    <source>
        <dbReference type="SMART" id="SM01016"/>
    </source>
</evidence>
<feature type="short sequence motif" description="'HIGH' region" evidence="11">
    <location>
        <begin position="132"/>
        <end position="142"/>
    </location>
</feature>
<dbReference type="PROSITE" id="PS00178">
    <property type="entry name" value="AA_TRNA_LIGASE_I"/>
    <property type="match status" value="1"/>
</dbReference>
<dbReference type="Pfam" id="PF03485">
    <property type="entry name" value="Arg_tRNA_synt_N"/>
    <property type="match status" value="1"/>
</dbReference>
<dbReference type="InterPro" id="IPR005148">
    <property type="entry name" value="Arg-tRNA-synth_N"/>
</dbReference>
<comment type="subcellular location">
    <subcellularLocation>
        <location evidence="1 11">Cytoplasm</location>
    </subcellularLocation>
</comment>
<comment type="caution">
    <text evidence="15">The sequence shown here is derived from an EMBL/GenBank/DDBJ whole genome shotgun (WGS) entry which is preliminary data.</text>
</comment>
<dbReference type="NCBIfam" id="TIGR00456">
    <property type="entry name" value="argS"/>
    <property type="match status" value="1"/>
</dbReference>
<evidence type="ECO:0000256" key="12">
    <source>
        <dbReference type="RuleBase" id="RU363038"/>
    </source>
</evidence>
<dbReference type="SUPFAM" id="SSF55190">
    <property type="entry name" value="Arginyl-tRNA synthetase (ArgRS), N-terminal 'additional' domain"/>
    <property type="match status" value="1"/>
</dbReference>
<evidence type="ECO:0000313" key="16">
    <source>
        <dbReference type="Proteomes" id="UP000036243"/>
    </source>
</evidence>
<keyword evidence="6 11" id="KW-0547">Nucleotide-binding</keyword>
<dbReference type="EMBL" id="JYFW01000033">
    <property type="protein sequence ID" value="KMP15850.1"/>
    <property type="molecule type" value="Genomic_DNA"/>
</dbReference>
<keyword evidence="9 11" id="KW-0030">Aminoacyl-tRNA synthetase</keyword>
<dbReference type="CDD" id="cd07956">
    <property type="entry name" value="Anticodon_Ia_Arg"/>
    <property type="match status" value="1"/>
</dbReference>
<dbReference type="GO" id="GO:0005524">
    <property type="term" value="F:ATP binding"/>
    <property type="evidence" value="ECO:0007669"/>
    <property type="project" value="UniProtKB-UniRule"/>
</dbReference>
<evidence type="ECO:0000256" key="6">
    <source>
        <dbReference type="ARBA" id="ARBA00022741"/>
    </source>
</evidence>
<reference evidence="15 16" key="1">
    <citation type="submission" date="2015-02" db="EMBL/GenBank/DDBJ databases">
        <title>Evolution of B. cereus sensu lato: Distribution, horizontal transfer and duplication of chromosomal virulence genes.</title>
        <authorList>
            <person name="Boehm M.-E."/>
            <person name="Huptas C."/>
            <person name="Krey V.M."/>
            <person name="Scherer S."/>
        </authorList>
    </citation>
    <scope>NUCLEOTIDE SEQUENCE [LARGE SCALE GENOMIC DNA]</scope>
    <source>
        <strain evidence="15 16">#17</strain>
    </source>
</reference>